<dbReference type="SUPFAM" id="SSF52499">
    <property type="entry name" value="Isochorismatase-like hydrolases"/>
    <property type="match status" value="1"/>
</dbReference>
<dbReference type="AlphaFoldDB" id="A0A327M4Y8"/>
<dbReference type="RefSeq" id="WP_111472645.1">
    <property type="nucleotide sequence ID" value="NZ_QLIX01000039.1"/>
</dbReference>
<dbReference type="InterPro" id="IPR050272">
    <property type="entry name" value="Isochorismatase-like_hydrls"/>
</dbReference>
<dbReference type="GO" id="GO:0016787">
    <property type="term" value="F:hydrolase activity"/>
    <property type="evidence" value="ECO:0007669"/>
    <property type="project" value="UniProtKB-KW"/>
</dbReference>
<evidence type="ECO:0000313" key="4">
    <source>
        <dbReference type="Proteomes" id="UP000249065"/>
    </source>
</evidence>
<comment type="caution">
    <text evidence="3">The sequence shown here is derived from an EMBL/GenBank/DDBJ whole genome shotgun (WGS) entry which is preliminary data.</text>
</comment>
<evidence type="ECO:0000313" key="3">
    <source>
        <dbReference type="EMBL" id="RAI55128.1"/>
    </source>
</evidence>
<gene>
    <name evidence="3" type="ORF">DOO78_25145</name>
</gene>
<dbReference type="InterPro" id="IPR000868">
    <property type="entry name" value="Isochorismatase-like_dom"/>
</dbReference>
<evidence type="ECO:0000256" key="1">
    <source>
        <dbReference type="ARBA" id="ARBA00022801"/>
    </source>
</evidence>
<accession>A0A327M4Y8</accession>
<reference evidence="4" key="1">
    <citation type="submission" date="2018-06" db="EMBL/GenBank/DDBJ databases">
        <authorList>
            <person name="Khan S.A."/>
        </authorList>
    </citation>
    <scope>NUCLEOTIDE SEQUENCE [LARGE SCALE GENOMIC DNA]</scope>
    <source>
        <strain evidence="4">DB-1506</strain>
    </source>
</reference>
<dbReference type="Proteomes" id="UP000249065">
    <property type="component" value="Unassembled WGS sequence"/>
</dbReference>
<organism evidence="3 4">
    <name type="scientific">Roseicella frigidaeris</name>
    <dbReference type="NCBI Taxonomy" id="2230885"/>
    <lineage>
        <taxon>Bacteria</taxon>
        <taxon>Pseudomonadati</taxon>
        <taxon>Pseudomonadota</taxon>
        <taxon>Alphaproteobacteria</taxon>
        <taxon>Acetobacterales</taxon>
        <taxon>Roseomonadaceae</taxon>
        <taxon>Roseicella</taxon>
    </lineage>
</organism>
<keyword evidence="4" id="KW-1185">Reference proteome</keyword>
<sequence length="202" mass="22662">MPECGLRHGPLTRRTVHLCIDMQVLFRDTEWHTPWLERVLPQVERLAAAWPGRTIFTRFIPARSPEAAEGSWRRYWRRWEGLTLEALPPGMTELLPPLARLVPPAELLDKPGYSPWFRTGLQARLQARGADALVVSGAETDVCVLAAVLGAVDLGYRVVMPTDALCSSSDAMHDALLGLYRSRYGQQVETASTTEILDAWRD</sequence>
<name>A0A327M4Y8_9PROT</name>
<protein>
    <submittedName>
        <fullName evidence="3">Cysteine hydrolase</fullName>
    </submittedName>
</protein>
<dbReference type="EMBL" id="QLIX01000039">
    <property type="protein sequence ID" value="RAI55128.1"/>
    <property type="molecule type" value="Genomic_DNA"/>
</dbReference>
<dbReference type="PANTHER" id="PTHR43540:SF6">
    <property type="entry name" value="ISOCHORISMATASE-LIKE DOMAIN-CONTAINING PROTEIN"/>
    <property type="match status" value="1"/>
</dbReference>
<proteinExistence type="predicted"/>
<dbReference type="Gene3D" id="3.40.50.850">
    <property type="entry name" value="Isochorismatase-like"/>
    <property type="match status" value="1"/>
</dbReference>
<evidence type="ECO:0000259" key="2">
    <source>
        <dbReference type="Pfam" id="PF00857"/>
    </source>
</evidence>
<dbReference type="Pfam" id="PF00857">
    <property type="entry name" value="Isochorismatase"/>
    <property type="match status" value="1"/>
</dbReference>
<dbReference type="InterPro" id="IPR036380">
    <property type="entry name" value="Isochorismatase-like_sf"/>
</dbReference>
<dbReference type="CDD" id="cd00431">
    <property type="entry name" value="cysteine_hydrolases"/>
    <property type="match status" value="1"/>
</dbReference>
<dbReference type="PANTHER" id="PTHR43540">
    <property type="entry name" value="PEROXYUREIDOACRYLATE/UREIDOACRYLATE AMIDOHYDROLASE-RELATED"/>
    <property type="match status" value="1"/>
</dbReference>
<keyword evidence="1 3" id="KW-0378">Hydrolase</keyword>
<dbReference type="OrthoDB" id="9811489at2"/>
<feature type="domain" description="Isochorismatase-like" evidence="2">
    <location>
        <begin position="15"/>
        <end position="191"/>
    </location>
</feature>